<evidence type="ECO:0000313" key="8">
    <source>
        <dbReference type="Proteomes" id="UP001501490"/>
    </source>
</evidence>
<dbReference type="EMBL" id="BAABAB010000052">
    <property type="protein sequence ID" value="GAA3642094.1"/>
    <property type="molecule type" value="Genomic_DNA"/>
</dbReference>
<accession>A0ABP7AXQ0</accession>
<dbReference type="PRINTS" id="PR00411">
    <property type="entry name" value="PNDRDTASEI"/>
</dbReference>
<dbReference type="Pfam" id="PF14759">
    <property type="entry name" value="Reductase_C"/>
    <property type="match status" value="1"/>
</dbReference>
<dbReference type="Gene3D" id="3.30.390.30">
    <property type="match status" value="1"/>
</dbReference>
<dbReference type="InterPro" id="IPR028202">
    <property type="entry name" value="Reductase_C"/>
</dbReference>
<evidence type="ECO:0000259" key="5">
    <source>
        <dbReference type="Pfam" id="PF07992"/>
    </source>
</evidence>
<dbReference type="PANTHER" id="PTHR43557:SF2">
    <property type="entry name" value="RIESKE DOMAIN-CONTAINING PROTEIN-RELATED"/>
    <property type="match status" value="1"/>
</dbReference>
<dbReference type="SUPFAM" id="SSF51905">
    <property type="entry name" value="FAD/NAD(P)-binding domain"/>
    <property type="match status" value="1"/>
</dbReference>
<dbReference type="Proteomes" id="UP001501490">
    <property type="component" value="Unassembled WGS sequence"/>
</dbReference>
<dbReference type="SUPFAM" id="SSF55424">
    <property type="entry name" value="FAD/NAD-linked reductases, dimerisation (C-terminal) domain"/>
    <property type="match status" value="1"/>
</dbReference>
<dbReference type="Pfam" id="PF07992">
    <property type="entry name" value="Pyr_redox_2"/>
    <property type="match status" value="1"/>
</dbReference>
<feature type="domain" description="FAD/NAD(P)-binding" evidence="5">
    <location>
        <begin position="7"/>
        <end position="310"/>
    </location>
</feature>
<dbReference type="Gene3D" id="3.50.50.60">
    <property type="entry name" value="FAD/NAD(P)-binding domain"/>
    <property type="match status" value="2"/>
</dbReference>
<dbReference type="PANTHER" id="PTHR43557">
    <property type="entry name" value="APOPTOSIS-INDUCING FACTOR 1"/>
    <property type="match status" value="1"/>
</dbReference>
<comment type="caution">
    <text evidence="7">The sequence shown here is derived from an EMBL/GenBank/DDBJ whole genome shotgun (WGS) entry which is preliminary data.</text>
</comment>
<evidence type="ECO:0000256" key="2">
    <source>
        <dbReference type="ARBA" id="ARBA00022630"/>
    </source>
</evidence>
<evidence type="ECO:0000256" key="4">
    <source>
        <dbReference type="ARBA" id="ARBA00023002"/>
    </source>
</evidence>
<feature type="domain" description="Reductase C-terminal" evidence="6">
    <location>
        <begin position="330"/>
        <end position="407"/>
    </location>
</feature>
<evidence type="ECO:0000259" key="6">
    <source>
        <dbReference type="Pfam" id="PF14759"/>
    </source>
</evidence>
<dbReference type="RefSeq" id="WP_344809932.1">
    <property type="nucleotide sequence ID" value="NZ_BAABAB010000052.1"/>
</dbReference>
<dbReference type="InterPro" id="IPR036188">
    <property type="entry name" value="FAD/NAD-bd_sf"/>
</dbReference>
<name>A0ABP7AXQ0_9ACTN</name>
<gene>
    <name evidence="7" type="ORF">GCM10022236_50900</name>
</gene>
<evidence type="ECO:0000256" key="1">
    <source>
        <dbReference type="ARBA" id="ARBA00001974"/>
    </source>
</evidence>
<proteinExistence type="predicted"/>
<keyword evidence="2" id="KW-0285">Flavoprotein</keyword>
<evidence type="ECO:0000313" key="7">
    <source>
        <dbReference type="EMBL" id="GAA3642094.1"/>
    </source>
</evidence>
<dbReference type="InterPro" id="IPR050446">
    <property type="entry name" value="FAD-oxidoreductase/Apoptosis"/>
</dbReference>
<sequence>MSTTPHHVVVVGASLAGLSTARALRGQGFTGQVTVIGDEVHRPYDRPPLSKEFLASIADQLELSLEADGEDLDVTWRLGERASSLQHRPDGGATIHLQDGGTVSADRVVIATGASARCGIPGLGLPGVHLLRTLDDAVRLRRDLHDAVASGRPVVVVGGGFIGSEVAATASQLGCRVTLVVPDDVPLRAALGPYADAVADLHAAHDVTVRANARVQAVRGGAAGLEVILESGDQIPAATVVVGIGAVPAVGWLADSGIDLGTGAEAVRCDEHGATNLEGVYAVGDCAAWHSPGLGYHYQIEHWTSAKERGAVVAARLLDAERIPTCRPPYVWSDLYGKKLQLAGYRDLADHPPGPEHTLDSGSIGDGSFTAVFRRSGDPVAVLSLDQPRQFAAVRRRLVSVAVPTPAEGASA</sequence>
<dbReference type="InterPro" id="IPR016156">
    <property type="entry name" value="FAD/NAD-linked_Rdtase_dimer_sf"/>
</dbReference>
<keyword evidence="3" id="KW-0274">FAD</keyword>
<dbReference type="PRINTS" id="PR00368">
    <property type="entry name" value="FADPNR"/>
</dbReference>
<dbReference type="InterPro" id="IPR023753">
    <property type="entry name" value="FAD/NAD-binding_dom"/>
</dbReference>
<comment type="cofactor">
    <cofactor evidence="1">
        <name>FAD</name>
        <dbReference type="ChEBI" id="CHEBI:57692"/>
    </cofactor>
</comment>
<protein>
    <submittedName>
        <fullName evidence="7">FAD-dependent oxidoreductase</fullName>
    </submittedName>
</protein>
<keyword evidence="8" id="KW-1185">Reference proteome</keyword>
<keyword evidence="4" id="KW-0560">Oxidoreductase</keyword>
<reference evidence="8" key="1">
    <citation type="journal article" date="2019" name="Int. J. Syst. Evol. Microbiol.">
        <title>The Global Catalogue of Microorganisms (GCM) 10K type strain sequencing project: providing services to taxonomists for standard genome sequencing and annotation.</title>
        <authorList>
            <consortium name="The Broad Institute Genomics Platform"/>
            <consortium name="The Broad Institute Genome Sequencing Center for Infectious Disease"/>
            <person name="Wu L."/>
            <person name="Ma J."/>
        </authorList>
    </citation>
    <scope>NUCLEOTIDE SEQUENCE [LARGE SCALE GENOMIC DNA]</scope>
    <source>
        <strain evidence="8">JCM 16929</strain>
    </source>
</reference>
<organism evidence="7 8">
    <name type="scientific">Microlunatus ginsengisoli</name>
    <dbReference type="NCBI Taxonomy" id="363863"/>
    <lineage>
        <taxon>Bacteria</taxon>
        <taxon>Bacillati</taxon>
        <taxon>Actinomycetota</taxon>
        <taxon>Actinomycetes</taxon>
        <taxon>Propionibacteriales</taxon>
        <taxon>Propionibacteriaceae</taxon>
        <taxon>Microlunatus</taxon>
    </lineage>
</organism>
<evidence type="ECO:0000256" key="3">
    <source>
        <dbReference type="ARBA" id="ARBA00022827"/>
    </source>
</evidence>